<gene>
    <name evidence="2" type="ORF">PoB_005165500</name>
</gene>
<dbReference type="Proteomes" id="UP000735302">
    <property type="component" value="Unassembled WGS sequence"/>
</dbReference>
<protein>
    <submittedName>
        <fullName evidence="2">Uncharacterized protein</fullName>
    </submittedName>
</protein>
<feature type="compositionally biased region" description="Basic and acidic residues" evidence="1">
    <location>
        <begin position="54"/>
        <end position="66"/>
    </location>
</feature>
<evidence type="ECO:0000313" key="3">
    <source>
        <dbReference type="Proteomes" id="UP000735302"/>
    </source>
</evidence>
<evidence type="ECO:0000256" key="1">
    <source>
        <dbReference type="SAM" id="MobiDB-lite"/>
    </source>
</evidence>
<name>A0AAV4BXL1_9GAST</name>
<feature type="compositionally biased region" description="Polar residues" evidence="1">
    <location>
        <begin position="25"/>
        <end position="38"/>
    </location>
</feature>
<organism evidence="2 3">
    <name type="scientific">Plakobranchus ocellatus</name>
    <dbReference type="NCBI Taxonomy" id="259542"/>
    <lineage>
        <taxon>Eukaryota</taxon>
        <taxon>Metazoa</taxon>
        <taxon>Spiralia</taxon>
        <taxon>Lophotrochozoa</taxon>
        <taxon>Mollusca</taxon>
        <taxon>Gastropoda</taxon>
        <taxon>Heterobranchia</taxon>
        <taxon>Euthyneura</taxon>
        <taxon>Panpulmonata</taxon>
        <taxon>Sacoglossa</taxon>
        <taxon>Placobranchoidea</taxon>
        <taxon>Plakobranchidae</taxon>
        <taxon>Plakobranchus</taxon>
    </lineage>
</organism>
<reference evidence="2 3" key="1">
    <citation type="journal article" date="2021" name="Elife">
        <title>Chloroplast acquisition without the gene transfer in kleptoplastic sea slugs, Plakobranchus ocellatus.</title>
        <authorList>
            <person name="Maeda T."/>
            <person name="Takahashi S."/>
            <person name="Yoshida T."/>
            <person name="Shimamura S."/>
            <person name="Takaki Y."/>
            <person name="Nagai Y."/>
            <person name="Toyoda A."/>
            <person name="Suzuki Y."/>
            <person name="Arimoto A."/>
            <person name="Ishii H."/>
            <person name="Satoh N."/>
            <person name="Nishiyama T."/>
            <person name="Hasebe M."/>
            <person name="Maruyama T."/>
            <person name="Minagawa J."/>
            <person name="Obokata J."/>
            <person name="Shigenobu S."/>
        </authorList>
    </citation>
    <scope>NUCLEOTIDE SEQUENCE [LARGE SCALE GENOMIC DNA]</scope>
</reference>
<comment type="caution">
    <text evidence="2">The sequence shown here is derived from an EMBL/GenBank/DDBJ whole genome shotgun (WGS) entry which is preliminary data.</text>
</comment>
<keyword evidence="3" id="KW-1185">Reference proteome</keyword>
<accession>A0AAV4BXL1</accession>
<dbReference type="AlphaFoldDB" id="A0AAV4BXL1"/>
<feature type="region of interest" description="Disordered" evidence="1">
    <location>
        <begin position="25"/>
        <end position="86"/>
    </location>
</feature>
<proteinExistence type="predicted"/>
<dbReference type="EMBL" id="BLXT01005709">
    <property type="protein sequence ID" value="GFO25150.1"/>
    <property type="molecule type" value="Genomic_DNA"/>
</dbReference>
<sequence>MFRSQHGGALMTPYARLSNCTSCVNQERHNSSPQQSDLRLSGHPSGRSTGSGTRTRDRRVPAELRADSLVTVPPTPHYQSKELDWN</sequence>
<evidence type="ECO:0000313" key="2">
    <source>
        <dbReference type="EMBL" id="GFO25150.1"/>
    </source>
</evidence>